<evidence type="ECO:0000256" key="2">
    <source>
        <dbReference type="ARBA" id="ARBA00008072"/>
    </source>
</evidence>
<keyword evidence="3 6" id="KW-0479">Metal-binding</keyword>
<dbReference type="InterPro" id="IPR036291">
    <property type="entry name" value="NAD(P)-bd_dom_sf"/>
</dbReference>
<dbReference type="EMBL" id="KE343600">
    <property type="protein sequence ID" value="EXB36914.1"/>
    <property type="molecule type" value="Genomic_DNA"/>
</dbReference>
<dbReference type="PANTHER" id="PTHR42683">
    <property type="entry name" value="ALDEHYDE REDUCTASE"/>
    <property type="match status" value="1"/>
</dbReference>
<dbReference type="FunFam" id="3.90.180.10:FF:000004">
    <property type="entry name" value="probable cinnamyl alcohol dehydrogenase"/>
    <property type="match status" value="1"/>
</dbReference>
<evidence type="ECO:0000313" key="8">
    <source>
        <dbReference type="EMBL" id="EXB36914.1"/>
    </source>
</evidence>
<dbReference type="Gene3D" id="3.40.50.720">
    <property type="entry name" value="NAD(P)-binding Rossmann-like Domain"/>
    <property type="match status" value="1"/>
</dbReference>
<dbReference type="Gene3D" id="2.60.120.200">
    <property type="match status" value="1"/>
</dbReference>
<name>W9QNR8_9ROSA</name>
<accession>W9QNR8</accession>
<dbReference type="InterPro" id="IPR013320">
    <property type="entry name" value="ConA-like_dom_sf"/>
</dbReference>
<dbReference type="InterPro" id="IPR013154">
    <property type="entry name" value="ADH-like_N"/>
</dbReference>
<evidence type="ECO:0000256" key="3">
    <source>
        <dbReference type="ARBA" id="ARBA00022723"/>
    </source>
</evidence>
<evidence type="ECO:0000256" key="1">
    <source>
        <dbReference type="ARBA" id="ARBA00001947"/>
    </source>
</evidence>
<dbReference type="Proteomes" id="UP000030645">
    <property type="component" value="Unassembled WGS sequence"/>
</dbReference>
<dbReference type="GO" id="GO:0008270">
    <property type="term" value="F:zinc ion binding"/>
    <property type="evidence" value="ECO:0007669"/>
    <property type="project" value="InterPro"/>
</dbReference>
<reference evidence="9" key="1">
    <citation type="submission" date="2013-01" db="EMBL/GenBank/DDBJ databases">
        <title>Draft Genome Sequence of a Mulberry Tree, Morus notabilis C.K. Schneid.</title>
        <authorList>
            <person name="He N."/>
            <person name="Zhao S."/>
        </authorList>
    </citation>
    <scope>NUCLEOTIDE SEQUENCE</scope>
</reference>
<evidence type="ECO:0000313" key="9">
    <source>
        <dbReference type="Proteomes" id="UP000030645"/>
    </source>
</evidence>
<sequence>MAKSPEEEHPQKAFGWAARDSHGILSPFQFSRRENGDEDVTIKILYCGVCHSDLHCCKNEWGFTRYPVVPGHEMVGIVTKTGKKVTKFKEGNNVGVGVIVGSCKKCETCQQDLENYCPQCIFTYNDSYHDGTKTYGGYSNIVVVDQRYVLRFPDNLPLDSGAPLLCAGITVYSPMKYYGMTEPGKHLGVAGLGGLGHVAVKFGKAFGLKVTVISSSPGKQAEAIDRLGADAFLLSSDPAQIKAALGTMDFIIDTVSAVHPLDPLIALLKLNGKLITVGLPNKPLQITIFPLVLGRKLVGGSDIGGMKETQEMLDFCAKHNITSDIELIRMEEINTAFERLAKSDVRFLAILTLTKLAYLQKTLGWVAIDPTEGFISLPLNQSNFIIQWPYDVPQDQRYKFVDGIHKLRVYSSDKPHTPTSQTRPRTEIRIHGYDYSSGVWQFEGYGYVPRGTSGVCIMQVFGASPSHATTLMLRVYNDSLTYYQSPVLDPNIYNRWFRLNVVHDVEGSTVKVYIDGALLYEAPGRGGTSHYFKCGVYAQNDDSYLMESHWKGIKVFKKCD</sequence>
<dbReference type="STRING" id="981085.W9QNR8"/>
<dbReference type="PROSITE" id="PS00059">
    <property type="entry name" value="ADH_ZINC"/>
    <property type="match status" value="1"/>
</dbReference>
<comment type="similarity">
    <text evidence="2 6">Belongs to the zinc-containing alcohol dehydrogenase family.</text>
</comment>
<dbReference type="GO" id="GO:0009809">
    <property type="term" value="P:lignin biosynthetic process"/>
    <property type="evidence" value="ECO:0007669"/>
    <property type="project" value="UniProtKB-ARBA"/>
</dbReference>
<dbReference type="eggNOG" id="KOG0023">
    <property type="taxonomic scope" value="Eukaryota"/>
</dbReference>
<proteinExistence type="inferred from homology"/>
<dbReference type="InterPro" id="IPR002328">
    <property type="entry name" value="ADH_Zn_CS"/>
</dbReference>
<dbReference type="SMART" id="SM00829">
    <property type="entry name" value="PKS_ER"/>
    <property type="match status" value="1"/>
</dbReference>
<gene>
    <name evidence="8" type="ORF">L484_016519</name>
</gene>
<organism evidence="8 9">
    <name type="scientific">Morus notabilis</name>
    <dbReference type="NCBI Taxonomy" id="981085"/>
    <lineage>
        <taxon>Eukaryota</taxon>
        <taxon>Viridiplantae</taxon>
        <taxon>Streptophyta</taxon>
        <taxon>Embryophyta</taxon>
        <taxon>Tracheophyta</taxon>
        <taxon>Spermatophyta</taxon>
        <taxon>Magnoliopsida</taxon>
        <taxon>eudicotyledons</taxon>
        <taxon>Gunneridae</taxon>
        <taxon>Pentapetalae</taxon>
        <taxon>rosids</taxon>
        <taxon>fabids</taxon>
        <taxon>Rosales</taxon>
        <taxon>Moraceae</taxon>
        <taxon>Moreae</taxon>
        <taxon>Morus</taxon>
    </lineage>
</organism>
<feature type="domain" description="Enoyl reductase (ER)" evidence="7">
    <location>
        <begin position="23"/>
        <end position="351"/>
    </location>
</feature>
<dbReference type="SUPFAM" id="SSF50129">
    <property type="entry name" value="GroES-like"/>
    <property type="match status" value="1"/>
</dbReference>
<dbReference type="InterPro" id="IPR020843">
    <property type="entry name" value="ER"/>
</dbReference>
<dbReference type="CDD" id="cd05283">
    <property type="entry name" value="CAD1"/>
    <property type="match status" value="1"/>
</dbReference>
<dbReference type="InterPro" id="IPR013149">
    <property type="entry name" value="ADH-like_C"/>
</dbReference>
<comment type="cofactor">
    <cofactor evidence="1 6">
        <name>Zn(2+)</name>
        <dbReference type="ChEBI" id="CHEBI:29105"/>
    </cofactor>
</comment>
<dbReference type="FunFam" id="3.40.50.720:FF:000022">
    <property type="entry name" value="Cinnamyl alcohol dehydrogenase"/>
    <property type="match status" value="1"/>
</dbReference>
<dbReference type="Pfam" id="PF00107">
    <property type="entry name" value="ADH_zinc_N"/>
    <property type="match status" value="1"/>
</dbReference>
<evidence type="ECO:0000256" key="6">
    <source>
        <dbReference type="RuleBase" id="RU361277"/>
    </source>
</evidence>
<dbReference type="InterPro" id="IPR011032">
    <property type="entry name" value="GroES-like_sf"/>
</dbReference>
<keyword evidence="5" id="KW-0560">Oxidoreductase</keyword>
<dbReference type="AlphaFoldDB" id="W9QNR8"/>
<dbReference type="SUPFAM" id="SSF51735">
    <property type="entry name" value="NAD(P)-binding Rossmann-fold domains"/>
    <property type="match status" value="1"/>
</dbReference>
<dbReference type="SUPFAM" id="SSF49899">
    <property type="entry name" value="Concanavalin A-like lectins/glucanases"/>
    <property type="match status" value="1"/>
</dbReference>
<keyword evidence="4 6" id="KW-0862">Zinc</keyword>
<dbReference type="InterPro" id="IPR047109">
    <property type="entry name" value="CAD-like"/>
</dbReference>
<protein>
    <submittedName>
        <fullName evidence="8">Putative cinnamyl alcohol dehydrogenase 9</fullName>
    </submittedName>
</protein>
<keyword evidence="9" id="KW-1185">Reference proteome</keyword>
<dbReference type="Pfam" id="PF08787">
    <property type="entry name" value="Alginate_lyase2"/>
    <property type="match status" value="1"/>
</dbReference>
<dbReference type="GO" id="GO:0016616">
    <property type="term" value="F:oxidoreductase activity, acting on the CH-OH group of donors, NAD or NADP as acceptor"/>
    <property type="evidence" value="ECO:0007669"/>
    <property type="project" value="InterPro"/>
</dbReference>
<dbReference type="InterPro" id="IPR014895">
    <property type="entry name" value="Alginate_lyase_2"/>
</dbReference>
<evidence type="ECO:0000256" key="4">
    <source>
        <dbReference type="ARBA" id="ARBA00022833"/>
    </source>
</evidence>
<dbReference type="Gene3D" id="3.90.180.10">
    <property type="entry name" value="Medium-chain alcohol dehydrogenases, catalytic domain"/>
    <property type="match status" value="1"/>
</dbReference>
<evidence type="ECO:0000259" key="7">
    <source>
        <dbReference type="SMART" id="SM00829"/>
    </source>
</evidence>
<dbReference type="Pfam" id="PF08240">
    <property type="entry name" value="ADH_N"/>
    <property type="match status" value="1"/>
</dbReference>
<evidence type="ECO:0000256" key="5">
    <source>
        <dbReference type="ARBA" id="ARBA00023002"/>
    </source>
</evidence>